<dbReference type="AlphaFoldDB" id="A0A1S8A5Z4"/>
<gene>
    <name evidence="1" type="ORF">SAMD00023353_0403120</name>
</gene>
<accession>A0A1S8A5Z4</accession>
<reference evidence="1" key="1">
    <citation type="submission" date="2016-03" db="EMBL/GenBank/DDBJ databases">
        <title>Draft genome sequence of Rosellinia necatrix.</title>
        <authorList>
            <person name="Kanematsu S."/>
        </authorList>
    </citation>
    <scope>NUCLEOTIDE SEQUENCE [LARGE SCALE GENOMIC DNA]</scope>
    <source>
        <strain evidence="1">W97</strain>
    </source>
</reference>
<evidence type="ECO:0000313" key="1">
    <source>
        <dbReference type="EMBL" id="GAW25315.1"/>
    </source>
</evidence>
<dbReference type="Proteomes" id="UP000054516">
    <property type="component" value="Unassembled WGS sequence"/>
</dbReference>
<organism evidence="1">
    <name type="scientific">Rosellinia necatrix</name>
    <name type="common">White root-rot fungus</name>
    <dbReference type="NCBI Taxonomy" id="77044"/>
    <lineage>
        <taxon>Eukaryota</taxon>
        <taxon>Fungi</taxon>
        <taxon>Dikarya</taxon>
        <taxon>Ascomycota</taxon>
        <taxon>Pezizomycotina</taxon>
        <taxon>Sordariomycetes</taxon>
        <taxon>Xylariomycetidae</taxon>
        <taxon>Xylariales</taxon>
        <taxon>Xylariaceae</taxon>
        <taxon>Rosellinia</taxon>
    </lineage>
</organism>
<protein>
    <submittedName>
        <fullName evidence="1">Uncharacterized protein</fullName>
    </submittedName>
</protein>
<dbReference type="EMBL" id="DF977449">
    <property type="protein sequence ID" value="GAW25315.1"/>
    <property type="molecule type" value="Genomic_DNA"/>
</dbReference>
<proteinExistence type="predicted"/>
<name>A0A1S8A5Z4_ROSNE</name>
<evidence type="ECO:0000313" key="2">
    <source>
        <dbReference type="Proteomes" id="UP000054516"/>
    </source>
</evidence>
<sequence>MASFRNDFSHVTRNTDVLLQWDGADATDYPLVIHVRVLNKTSDHEVNSLEADISS</sequence>
<dbReference type="OrthoDB" id="5104027at2759"/>
<keyword evidence="2" id="KW-1185">Reference proteome</keyword>